<feature type="chain" id="PRO_5046950097" description="Blue (type 1) copper domain-containing protein" evidence="1">
    <location>
        <begin position="25"/>
        <end position="188"/>
    </location>
</feature>
<dbReference type="Gene3D" id="2.60.40.420">
    <property type="entry name" value="Cupredoxins - blue copper proteins"/>
    <property type="match status" value="1"/>
</dbReference>
<keyword evidence="3" id="KW-1185">Reference proteome</keyword>
<sequence length="188" mass="20278">MRARALPAAAVLALALALPSPAVAADRVVTVSDAGYSPDVVRLTLGSRVEFTFVDPGHSATSDVGFFDTGVQTGGLEREWFWASGSYRYHCTAHPSTTGRVRVPPRATEETDGGWLLWWADADAPDTTTYDVQVRRRGADAWRDLRSDTTDASASFDPARRGPWKVRARAVLTASGATSGWSPVLRLS</sequence>
<dbReference type="RefSeq" id="WP_378592769.1">
    <property type="nucleotide sequence ID" value="NZ_JBHSKD010000027.1"/>
</dbReference>
<dbReference type="InterPro" id="IPR008972">
    <property type="entry name" value="Cupredoxin"/>
</dbReference>
<evidence type="ECO:0000313" key="2">
    <source>
        <dbReference type="EMBL" id="MFC5178962.1"/>
    </source>
</evidence>
<dbReference type="SUPFAM" id="SSF49503">
    <property type="entry name" value="Cupredoxins"/>
    <property type="match status" value="1"/>
</dbReference>
<comment type="caution">
    <text evidence="2">The sequence shown here is derived from an EMBL/GenBank/DDBJ whole genome shotgun (WGS) entry which is preliminary data.</text>
</comment>
<feature type="signal peptide" evidence="1">
    <location>
        <begin position="1"/>
        <end position="24"/>
    </location>
</feature>
<dbReference type="Proteomes" id="UP001596087">
    <property type="component" value="Unassembled WGS sequence"/>
</dbReference>
<reference evidence="3" key="1">
    <citation type="journal article" date="2019" name="Int. J. Syst. Evol. Microbiol.">
        <title>The Global Catalogue of Microorganisms (GCM) 10K type strain sequencing project: providing services to taxonomists for standard genome sequencing and annotation.</title>
        <authorList>
            <consortium name="The Broad Institute Genomics Platform"/>
            <consortium name="The Broad Institute Genome Sequencing Center for Infectious Disease"/>
            <person name="Wu L."/>
            <person name="Ma J."/>
        </authorList>
    </citation>
    <scope>NUCLEOTIDE SEQUENCE [LARGE SCALE GENOMIC DNA]</scope>
    <source>
        <strain evidence="3">DFY41</strain>
    </source>
</reference>
<gene>
    <name evidence="2" type="ORF">ACFPGP_19930</name>
</gene>
<organism evidence="2 3">
    <name type="scientific">Nocardioides taihuensis</name>
    <dbReference type="NCBI Taxonomy" id="1835606"/>
    <lineage>
        <taxon>Bacteria</taxon>
        <taxon>Bacillati</taxon>
        <taxon>Actinomycetota</taxon>
        <taxon>Actinomycetes</taxon>
        <taxon>Propionibacteriales</taxon>
        <taxon>Nocardioidaceae</taxon>
        <taxon>Nocardioides</taxon>
    </lineage>
</organism>
<keyword evidence="1" id="KW-0732">Signal</keyword>
<evidence type="ECO:0008006" key="4">
    <source>
        <dbReference type="Google" id="ProtNLM"/>
    </source>
</evidence>
<evidence type="ECO:0000256" key="1">
    <source>
        <dbReference type="SAM" id="SignalP"/>
    </source>
</evidence>
<evidence type="ECO:0000313" key="3">
    <source>
        <dbReference type="Proteomes" id="UP001596087"/>
    </source>
</evidence>
<proteinExistence type="predicted"/>
<protein>
    <recommendedName>
        <fullName evidence="4">Blue (type 1) copper domain-containing protein</fullName>
    </recommendedName>
</protein>
<name>A0ABW0BP62_9ACTN</name>
<dbReference type="EMBL" id="JBHSKD010000027">
    <property type="protein sequence ID" value="MFC5178962.1"/>
    <property type="molecule type" value="Genomic_DNA"/>
</dbReference>
<accession>A0ABW0BP62</accession>